<dbReference type="EMBL" id="OY731399">
    <property type="protein sequence ID" value="CAJ1928888.1"/>
    <property type="molecule type" value="Genomic_DNA"/>
</dbReference>
<protein>
    <submittedName>
        <fullName evidence="1">Uncharacterized protein</fullName>
    </submittedName>
</protein>
<accession>A0AA86S1L1</accession>
<dbReference type="AlphaFoldDB" id="A0AA86S1L1"/>
<name>A0AA86S1L1_9FABA</name>
<sequence>MSGVNMKKFSEANNNYVEKSLDSWELDNFLPTLESAASSALRSPFDVLSSCDGFMAKPSGNTRRCLHVGLFYQSAEEPNFSPITTYSLTFRTIQSLDIPNCSVFKGQPVLAVKRLYLWLRPFEHSIRVG</sequence>
<organism evidence="1 2">
    <name type="scientific">Sphenostylis stenocarpa</name>
    <dbReference type="NCBI Taxonomy" id="92480"/>
    <lineage>
        <taxon>Eukaryota</taxon>
        <taxon>Viridiplantae</taxon>
        <taxon>Streptophyta</taxon>
        <taxon>Embryophyta</taxon>
        <taxon>Tracheophyta</taxon>
        <taxon>Spermatophyta</taxon>
        <taxon>Magnoliopsida</taxon>
        <taxon>eudicotyledons</taxon>
        <taxon>Gunneridae</taxon>
        <taxon>Pentapetalae</taxon>
        <taxon>rosids</taxon>
        <taxon>fabids</taxon>
        <taxon>Fabales</taxon>
        <taxon>Fabaceae</taxon>
        <taxon>Papilionoideae</taxon>
        <taxon>50 kb inversion clade</taxon>
        <taxon>NPAAA clade</taxon>
        <taxon>indigoferoid/millettioid clade</taxon>
        <taxon>Phaseoleae</taxon>
        <taxon>Sphenostylis</taxon>
    </lineage>
</organism>
<proteinExistence type="predicted"/>
<evidence type="ECO:0000313" key="2">
    <source>
        <dbReference type="Proteomes" id="UP001189624"/>
    </source>
</evidence>
<dbReference type="Proteomes" id="UP001189624">
    <property type="component" value="Chromosome 2"/>
</dbReference>
<dbReference type="Gramene" id="rna-AYBTSS11_LOCUS4334">
    <property type="protein sequence ID" value="CAJ1928888.1"/>
    <property type="gene ID" value="gene-AYBTSS11_LOCUS4334"/>
</dbReference>
<keyword evidence="2" id="KW-1185">Reference proteome</keyword>
<gene>
    <name evidence="1" type="ORF">AYBTSS11_LOCUS4334</name>
</gene>
<reference evidence="1" key="1">
    <citation type="submission" date="2023-10" db="EMBL/GenBank/DDBJ databases">
        <authorList>
            <person name="Domelevo Entfellner J.-B."/>
        </authorList>
    </citation>
    <scope>NUCLEOTIDE SEQUENCE</scope>
</reference>
<evidence type="ECO:0000313" key="1">
    <source>
        <dbReference type="EMBL" id="CAJ1928888.1"/>
    </source>
</evidence>